<dbReference type="Pfam" id="PF13439">
    <property type="entry name" value="Glyco_transf_4"/>
    <property type="match status" value="1"/>
</dbReference>
<protein>
    <submittedName>
        <fullName evidence="3">Glycosyltransferase family 4 protein</fullName>
        <ecNumber evidence="3">2.4.-.-</ecNumber>
    </submittedName>
</protein>
<dbReference type="Pfam" id="PF00534">
    <property type="entry name" value="Glycos_transf_1"/>
    <property type="match status" value="1"/>
</dbReference>
<name>A0ABU9VU33_9CLOT</name>
<dbReference type="PANTHER" id="PTHR45947:SF3">
    <property type="entry name" value="SULFOQUINOVOSYL TRANSFERASE SQD2"/>
    <property type="match status" value="1"/>
</dbReference>
<evidence type="ECO:0000313" key="4">
    <source>
        <dbReference type="Proteomes" id="UP001407405"/>
    </source>
</evidence>
<reference evidence="3 4" key="1">
    <citation type="submission" date="2024-04" db="EMBL/GenBank/DDBJ databases">
        <title>Genome sequencing and metabolic network reconstruction of aminoacids and betaine degradation by Anoxynatronum sibiricum.</title>
        <authorList>
            <person name="Detkova E.N."/>
            <person name="Boltjanskaja Y.V."/>
            <person name="Mardanov A.V."/>
            <person name="Kevbrin V."/>
        </authorList>
    </citation>
    <scope>NUCLEOTIDE SEQUENCE [LARGE SCALE GENOMIC DNA]</scope>
    <source>
        <strain evidence="3 4">Z-7981</strain>
    </source>
</reference>
<dbReference type="EMBL" id="JBCITM010000008">
    <property type="protein sequence ID" value="MEN1760652.1"/>
    <property type="molecule type" value="Genomic_DNA"/>
</dbReference>
<dbReference type="Gene3D" id="3.40.50.2000">
    <property type="entry name" value="Glycogen Phosphorylase B"/>
    <property type="match status" value="2"/>
</dbReference>
<dbReference type="EC" id="2.4.-.-" evidence="3"/>
<evidence type="ECO:0000313" key="3">
    <source>
        <dbReference type="EMBL" id="MEN1760652.1"/>
    </source>
</evidence>
<accession>A0ABU9VU33</accession>
<feature type="domain" description="Glycosyltransferase subfamily 4-like N-terminal" evidence="2">
    <location>
        <begin position="16"/>
        <end position="173"/>
    </location>
</feature>
<comment type="caution">
    <text evidence="3">The sequence shown here is derived from an EMBL/GenBank/DDBJ whole genome shotgun (WGS) entry which is preliminary data.</text>
</comment>
<dbReference type="InterPro" id="IPR001296">
    <property type="entry name" value="Glyco_trans_1"/>
</dbReference>
<dbReference type="RefSeq" id="WP_343185974.1">
    <property type="nucleotide sequence ID" value="NZ_JBCITM010000008.1"/>
</dbReference>
<keyword evidence="3" id="KW-0328">Glycosyltransferase</keyword>
<sequence>MKIAMIGHKRVPSRLGGVEVHVEEIAARLAARGHEVHLYNRNIYGKDAGPYRGTLLKPVFTVKKNSLEALIYSIIASVQTAFGSYDIVHFHALGPSVMSFIPRLAGKKVVCTVHGLDWKRAKWKGLATRYLKLGEYATARFPHATISVSKTLVPYYKEKYGTSVAYIQNGINLKPAESLGALASSMNIEKDSYFLFVARLVPEKGCHYLLDAFRQVDTDKKLIIAGDNPYNQEYTALLREKAAADPRVSLVGFQDEETLQRLYANAYTYVLPSDIEGLPISLLEAMSQGCLCLVSDIEENLAVVENHGLSFRQGNVDSLRDALTGLLREEARRRECFHPQVLKDYIQKTYDWDTVTMETEKIYRKLTNQKG</sequence>
<evidence type="ECO:0000259" key="2">
    <source>
        <dbReference type="Pfam" id="PF13439"/>
    </source>
</evidence>
<dbReference type="Proteomes" id="UP001407405">
    <property type="component" value="Unassembled WGS sequence"/>
</dbReference>
<dbReference type="CDD" id="cd03801">
    <property type="entry name" value="GT4_PimA-like"/>
    <property type="match status" value="1"/>
</dbReference>
<dbReference type="PANTHER" id="PTHR45947">
    <property type="entry name" value="SULFOQUINOVOSYL TRANSFERASE SQD2"/>
    <property type="match status" value="1"/>
</dbReference>
<keyword evidence="4" id="KW-1185">Reference proteome</keyword>
<evidence type="ECO:0000259" key="1">
    <source>
        <dbReference type="Pfam" id="PF00534"/>
    </source>
</evidence>
<dbReference type="GO" id="GO:0016757">
    <property type="term" value="F:glycosyltransferase activity"/>
    <property type="evidence" value="ECO:0007669"/>
    <property type="project" value="UniProtKB-KW"/>
</dbReference>
<dbReference type="SUPFAM" id="SSF53756">
    <property type="entry name" value="UDP-Glycosyltransferase/glycogen phosphorylase"/>
    <property type="match status" value="1"/>
</dbReference>
<keyword evidence="3" id="KW-0808">Transferase</keyword>
<proteinExistence type="predicted"/>
<dbReference type="InterPro" id="IPR050194">
    <property type="entry name" value="Glycosyltransferase_grp1"/>
</dbReference>
<organism evidence="3 4">
    <name type="scientific">Anoxynatronum sibiricum</name>
    <dbReference type="NCBI Taxonomy" id="210623"/>
    <lineage>
        <taxon>Bacteria</taxon>
        <taxon>Bacillati</taxon>
        <taxon>Bacillota</taxon>
        <taxon>Clostridia</taxon>
        <taxon>Eubacteriales</taxon>
        <taxon>Clostridiaceae</taxon>
        <taxon>Anoxynatronum</taxon>
    </lineage>
</organism>
<dbReference type="InterPro" id="IPR028098">
    <property type="entry name" value="Glyco_trans_4-like_N"/>
</dbReference>
<gene>
    <name evidence="3" type="ORF">AAIG11_09220</name>
</gene>
<feature type="domain" description="Glycosyl transferase family 1" evidence="1">
    <location>
        <begin position="189"/>
        <end position="335"/>
    </location>
</feature>